<comment type="caution">
    <text evidence="1">The sequence shown here is derived from an EMBL/GenBank/DDBJ whole genome shotgun (WGS) entry which is preliminary data.</text>
</comment>
<evidence type="ECO:0000313" key="2">
    <source>
        <dbReference type="Proteomes" id="UP000828048"/>
    </source>
</evidence>
<gene>
    <name evidence="1" type="ORF">Vadar_026585</name>
</gene>
<accession>A0ACB7X474</accession>
<proteinExistence type="predicted"/>
<protein>
    <submittedName>
        <fullName evidence="1">Uncharacterized protein</fullName>
    </submittedName>
</protein>
<sequence length="145" mass="15119">MATAAQKISAMKLLMVVFLITTNFFPIHGLNPRKLDDTTAVPTSPDTGGVKCGSCPACNNPCYQSPPPPPPPPSLPPPPPPPKKKPTPPGPYCPPPPPSGFIYITGPPGNLYPIDPFYSGGGRSFAVGMVQLIGCGLVVGLLAFW</sequence>
<name>A0ACB7X474_9ERIC</name>
<dbReference type="EMBL" id="CM037152">
    <property type="protein sequence ID" value="KAH7835491.1"/>
    <property type="molecule type" value="Genomic_DNA"/>
</dbReference>
<evidence type="ECO:0000313" key="1">
    <source>
        <dbReference type="EMBL" id="KAH7835491.1"/>
    </source>
</evidence>
<organism evidence="1 2">
    <name type="scientific">Vaccinium darrowii</name>
    <dbReference type="NCBI Taxonomy" id="229202"/>
    <lineage>
        <taxon>Eukaryota</taxon>
        <taxon>Viridiplantae</taxon>
        <taxon>Streptophyta</taxon>
        <taxon>Embryophyta</taxon>
        <taxon>Tracheophyta</taxon>
        <taxon>Spermatophyta</taxon>
        <taxon>Magnoliopsida</taxon>
        <taxon>eudicotyledons</taxon>
        <taxon>Gunneridae</taxon>
        <taxon>Pentapetalae</taxon>
        <taxon>asterids</taxon>
        <taxon>Ericales</taxon>
        <taxon>Ericaceae</taxon>
        <taxon>Vaccinioideae</taxon>
        <taxon>Vaccinieae</taxon>
        <taxon>Vaccinium</taxon>
    </lineage>
</organism>
<keyword evidence="2" id="KW-1185">Reference proteome</keyword>
<reference evidence="1 2" key="1">
    <citation type="journal article" date="2021" name="Hortic Res">
        <title>High-quality reference genome and annotation aids understanding of berry development for evergreen blueberry (Vaccinium darrowii).</title>
        <authorList>
            <person name="Yu J."/>
            <person name="Hulse-Kemp A.M."/>
            <person name="Babiker E."/>
            <person name="Staton M."/>
        </authorList>
    </citation>
    <scope>NUCLEOTIDE SEQUENCE [LARGE SCALE GENOMIC DNA]</scope>
    <source>
        <strain evidence="2">cv. NJ 8807/NJ 8810</strain>
        <tissue evidence="1">Young leaf</tissue>
    </source>
</reference>
<dbReference type="Proteomes" id="UP000828048">
    <property type="component" value="Chromosome 2"/>
</dbReference>